<dbReference type="EMBL" id="BAABJP010000010">
    <property type="protein sequence ID" value="GAA5155735.1"/>
    <property type="molecule type" value="Genomic_DNA"/>
</dbReference>
<organism evidence="6 7">
    <name type="scientific">Pseudonocardia eucalypti</name>
    <dbReference type="NCBI Taxonomy" id="648755"/>
    <lineage>
        <taxon>Bacteria</taxon>
        <taxon>Bacillati</taxon>
        <taxon>Actinomycetota</taxon>
        <taxon>Actinomycetes</taxon>
        <taxon>Pseudonocardiales</taxon>
        <taxon>Pseudonocardiaceae</taxon>
        <taxon>Pseudonocardia</taxon>
    </lineage>
</organism>
<dbReference type="PROSITE" id="PS50949">
    <property type="entry name" value="HTH_GNTR"/>
    <property type="match status" value="1"/>
</dbReference>
<dbReference type="InterPro" id="IPR000524">
    <property type="entry name" value="Tscrpt_reg_HTH_GntR"/>
</dbReference>
<accession>A0ABP9Q1W8</accession>
<dbReference type="SUPFAM" id="SSF46785">
    <property type="entry name" value="Winged helix' DNA-binding domain"/>
    <property type="match status" value="1"/>
</dbReference>
<dbReference type="InterPro" id="IPR008920">
    <property type="entry name" value="TF_FadR/GntR_C"/>
</dbReference>
<keyword evidence="1" id="KW-0805">Transcription regulation</keyword>
<dbReference type="SMART" id="SM00895">
    <property type="entry name" value="FCD"/>
    <property type="match status" value="1"/>
</dbReference>
<evidence type="ECO:0000256" key="3">
    <source>
        <dbReference type="ARBA" id="ARBA00023163"/>
    </source>
</evidence>
<dbReference type="Gene3D" id="1.10.10.10">
    <property type="entry name" value="Winged helix-like DNA-binding domain superfamily/Winged helix DNA-binding domain"/>
    <property type="match status" value="1"/>
</dbReference>
<keyword evidence="7" id="KW-1185">Reference proteome</keyword>
<dbReference type="InterPro" id="IPR011711">
    <property type="entry name" value="GntR_C"/>
</dbReference>
<feature type="compositionally biased region" description="Low complexity" evidence="4">
    <location>
        <begin position="16"/>
        <end position="34"/>
    </location>
</feature>
<evidence type="ECO:0000313" key="7">
    <source>
        <dbReference type="Proteomes" id="UP001428817"/>
    </source>
</evidence>
<proteinExistence type="predicted"/>
<evidence type="ECO:0000256" key="1">
    <source>
        <dbReference type="ARBA" id="ARBA00023015"/>
    </source>
</evidence>
<sequence length="246" mass="26554">MDQPDGRAGRRHRARGPAGPAGPARHGAPGQRPGMTRLQTTSTRDALVTELRRRILSAELAPGTALTEVGLADEYGVARPTVRSALQDLSGLRLVRYGEARSPTVPALTEADARDLLFVREPLELAAVTEIVTRRLPTPEAARRLDELAALPAGASWAERVSAHTRFHQALVDAAGSPRLTRMYPPLQDEMQLCLAQLQPAYPDPAALAAEHRVLLDAVNSGDPERARRTMRAHLVAAVEAFAQVT</sequence>
<reference evidence="7" key="1">
    <citation type="journal article" date="2019" name="Int. J. Syst. Evol. Microbiol.">
        <title>The Global Catalogue of Microorganisms (GCM) 10K type strain sequencing project: providing services to taxonomists for standard genome sequencing and annotation.</title>
        <authorList>
            <consortium name="The Broad Institute Genomics Platform"/>
            <consortium name="The Broad Institute Genome Sequencing Center for Infectious Disease"/>
            <person name="Wu L."/>
            <person name="Ma J."/>
        </authorList>
    </citation>
    <scope>NUCLEOTIDE SEQUENCE [LARGE SCALE GENOMIC DNA]</scope>
    <source>
        <strain evidence="7">JCM 18303</strain>
    </source>
</reference>
<dbReference type="PANTHER" id="PTHR43537:SF24">
    <property type="entry name" value="GLUCONATE OPERON TRANSCRIPTIONAL REPRESSOR"/>
    <property type="match status" value="1"/>
</dbReference>
<feature type="region of interest" description="Disordered" evidence="4">
    <location>
        <begin position="1"/>
        <end position="42"/>
    </location>
</feature>
<name>A0ABP9Q1W8_9PSEU</name>
<keyword evidence="2" id="KW-0238">DNA-binding</keyword>
<dbReference type="Gene3D" id="1.20.120.530">
    <property type="entry name" value="GntR ligand-binding domain-like"/>
    <property type="match status" value="1"/>
</dbReference>
<protein>
    <submittedName>
        <fullName evidence="6">GntR family transcriptional regulator</fullName>
    </submittedName>
</protein>
<keyword evidence="3" id="KW-0804">Transcription</keyword>
<comment type="caution">
    <text evidence="6">The sequence shown here is derived from an EMBL/GenBank/DDBJ whole genome shotgun (WGS) entry which is preliminary data.</text>
</comment>
<evidence type="ECO:0000313" key="6">
    <source>
        <dbReference type="EMBL" id="GAA5155735.1"/>
    </source>
</evidence>
<dbReference type="SMART" id="SM00345">
    <property type="entry name" value="HTH_GNTR"/>
    <property type="match status" value="1"/>
</dbReference>
<dbReference type="InterPro" id="IPR036390">
    <property type="entry name" value="WH_DNA-bd_sf"/>
</dbReference>
<feature type="domain" description="HTH gntR-type" evidence="5">
    <location>
        <begin position="41"/>
        <end position="108"/>
    </location>
</feature>
<dbReference type="InterPro" id="IPR036388">
    <property type="entry name" value="WH-like_DNA-bd_sf"/>
</dbReference>
<evidence type="ECO:0000256" key="2">
    <source>
        <dbReference type="ARBA" id="ARBA00023125"/>
    </source>
</evidence>
<dbReference type="SUPFAM" id="SSF48008">
    <property type="entry name" value="GntR ligand-binding domain-like"/>
    <property type="match status" value="1"/>
</dbReference>
<dbReference type="Pfam" id="PF00392">
    <property type="entry name" value="GntR"/>
    <property type="match status" value="1"/>
</dbReference>
<evidence type="ECO:0000259" key="5">
    <source>
        <dbReference type="PROSITE" id="PS50949"/>
    </source>
</evidence>
<dbReference type="Proteomes" id="UP001428817">
    <property type="component" value="Unassembled WGS sequence"/>
</dbReference>
<gene>
    <name evidence="6" type="ORF">GCM10023321_29870</name>
</gene>
<dbReference type="Pfam" id="PF07729">
    <property type="entry name" value="FCD"/>
    <property type="match status" value="1"/>
</dbReference>
<evidence type="ECO:0000256" key="4">
    <source>
        <dbReference type="SAM" id="MobiDB-lite"/>
    </source>
</evidence>
<dbReference type="PANTHER" id="PTHR43537">
    <property type="entry name" value="TRANSCRIPTIONAL REGULATOR, GNTR FAMILY"/>
    <property type="match status" value="1"/>
</dbReference>